<feature type="domain" description="Cytochrome c" evidence="8">
    <location>
        <begin position="101"/>
        <end position="158"/>
    </location>
</feature>
<organism evidence="9">
    <name type="scientific">marine metagenome</name>
    <dbReference type="NCBI Taxonomy" id="408172"/>
    <lineage>
        <taxon>unclassified sequences</taxon>
        <taxon>metagenomes</taxon>
        <taxon>ecological metagenomes</taxon>
    </lineage>
</organism>
<evidence type="ECO:0000259" key="8">
    <source>
        <dbReference type="PROSITE" id="PS51007"/>
    </source>
</evidence>
<feature type="domain" description="Cytochrome c" evidence="8">
    <location>
        <begin position="14"/>
        <end position="92"/>
    </location>
</feature>
<evidence type="ECO:0000256" key="1">
    <source>
        <dbReference type="ARBA" id="ARBA00004418"/>
    </source>
</evidence>
<dbReference type="EMBL" id="UINC01115307">
    <property type="protein sequence ID" value="SVC86233.1"/>
    <property type="molecule type" value="Genomic_DNA"/>
</dbReference>
<dbReference type="GO" id="GO:0020037">
    <property type="term" value="F:heme binding"/>
    <property type="evidence" value="ECO:0007669"/>
    <property type="project" value="InterPro"/>
</dbReference>
<dbReference type="SUPFAM" id="SSF46626">
    <property type="entry name" value="Cytochrome c"/>
    <property type="match status" value="1"/>
</dbReference>
<dbReference type="InterPro" id="IPR024167">
    <property type="entry name" value="Cytochrome_c4-like"/>
</dbReference>
<protein>
    <recommendedName>
        <fullName evidence="8">Cytochrome c domain-containing protein</fullName>
    </recommendedName>
</protein>
<dbReference type="InterPro" id="IPR050597">
    <property type="entry name" value="Cytochrome_c_Oxidase_Subunit"/>
</dbReference>
<sequence>MVALGSVVVVVNAGDADAGKGKVALCVACHGETGNSLVGSFPNLGGQGEAYLLKQLNDIKDGTREIPTMSGMLDGSSQEDLADIATFYSSQSRAYGAASVDLVQLGESIYRFGIPRKNIAACTACHMPTGSGNDPAKFPALSGQWPGYTVQQLKAFQS</sequence>
<dbReference type="PIRSF" id="PIRSF000005">
    <property type="entry name" value="Cytochrome_c4"/>
    <property type="match status" value="1"/>
</dbReference>
<evidence type="ECO:0000256" key="2">
    <source>
        <dbReference type="ARBA" id="ARBA00022448"/>
    </source>
</evidence>
<reference evidence="9" key="1">
    <citation type="submission" date="2018-05" db="EMBL/GenBank/DDBJ databases">
        <authorList>
            <person name="Lanie J.A."/>
            <person name="Ng W.-L."/>
            <person name="Kazmierczak K.M."/>
            <person name="Andrzejewski T.M."/>
            <person name="Davidsen T.M."/>
            <person name="Wayne K.J."/>
            <person name="Tettelin H."/>
            <person name="Glass J.I."/>
            <person name="Rusch D."/>
            <person name="Podicherti R."/>
            <person name="Tsui H.-C.T."/>
            <person name="Winkler M.E."/>
        </authorList>
    </citation>
    <scope>NUCLEOTIDE SEQUENCE</scope>
</reference>
<keyword evidence="2" id="KW-0813">Transport</keyword>
<evidence type="ECO:0000256" key="3">
    <source>
        <dbReference type="ARBA" id="ARBA00022617"/>
    </source>
</evidence>
<keyword evidence="5" id="KW-0574">Periplasm</keyword>
<evidence type="ECO:0000256" key="6">
    <source>
        <dbReference type="ARBA" id="ARBA00022982"/>
    </source>
</evidence>
<keyword evidence="7" id="KW-0408">Iron</keyword>
<dbReference type="GO" id="GO:0009055">
    <property type="term" value="F:electron transfer activity"/>
    <property type="evidence" value="ECO:0007669"/>
    <property type="project" value="InterPro"/>
</dbReference>
<keyword evidence="4" id="KW-0479">Metal-binding</keyword>
<gene>
    <name evidence="9" type="ORF">METZ01_LOCUS339087</name>
</gene>
<dbReference type="AlphaFoldDB" id="A0A382QL56"/>
<comment type="subcellular location">
    <subcellularLocation>
        <location evidence="1">Periplasm</location>
    </subcellularLocation>
</comment>
<keyword evidence="3" id="KW-0349">Heme</keyword>
<dbReference type="Gene3D" id="1.10.760.10">
    <property type="entry name" value="Cytochrome c-like domain"/>
    <property type="match status" value="2"/>
</dbReference>
<accession>A0A382QL56</accession>
<dbReference type="GO" id="GO:0005506">
    <property type="term" value="F:iron ion binding"/>
    <property type="evidence" value="ECO:0007669"/>
    <property type="project" value="InterPro"/>
</dbReference>
<dbReference type="PROSITE" id="PS51007">
    <property type="entry name" value="CYTC"/>
    <property type="match status" value="2"/>
</dbReference>
<proteinExistence type="predicted"/>
<dbReference type="PANTHER" id="PTHR33751:SF9">
    <property type="entry name" value="CYTOCHROME C4"/>
    <property type="match status" value="1"/>
</dbReference>
<dbReference type="InterPro" id="IPR009056">
    <property type="entry name" value="Cyt_c-like_dom"/>
</dbReference>
<evidence type="ECO:0000256" key="4">
    <source>
        <dbReference type="ARBA" id="ARBA00022723"/>
    </source>
</evidence>
<dbReference type="InterPro" id="IPR036909">
    <property type="entry name" value="Cyt_c-like_dom_sf"/>
</dbReference>
<keyword evidence="6" id="KW-0249">Electron transport</keyword>
<evidence type="ECO:0000256" key="7">
    <source>
        <dbReference type="ARBA" id="ARBA00023004"/>
    </source>
</evidence>
<dbReference type="GO" id="GO:0042597">
    <property type="term" value="C:periplasmic space"/>
    <property type="evidence" value="ECO:0007669"/>
    <property type="project" value="UniProtKB-SubCell"/>
</dbReference>
<evidence type="ECO:0000313" key="9">
    <source>
        <dbReference type="EMBL" id="SVC86233.1"/>
    </source>
</evidence>
<evidence type="ECO:0000256" key="5">
    <source>
        <dbReference type="ARBA" id="ARBA00022764"/>
    </source>
</evidence>
<feature type="non-terminal residue" evidence="9">
    <location>
        <position position="158"/>
    </location>
</feature>
<dbReference type="PANTHER" id="PTHR33751">
    <property type="entry name" value="CBB3-TYPE CYTOCHROME C OXIDASE SUBUNIT FIXP"/>
    <property type="match status" value="1"/>
</dbReference>
<name>A0A382QL56_9ZZZZ</name>